<dbReference type="Proteomes" id="UP001165243">
    <property type="component" value="Unassembled WGS sequence"/>
</dbReference>
<protein>
    <submittedName>
        <fullName evidence="1">Uncharacterized protein</fullName>
    </submittedName>
</protein>
<reference evidence="1" key="1">
    <citation type="submission" date="2023-04" db="EMBL/GenBank/DDBJ databases">
        <title>Draft genome sequences of Lactobacillus delbrueckii subsp. bulgaricus ME-900 and ME-901 with improved acid tolerance.</title>
        <authorList>
            <person name="Ishida T."/>
            <person name="Yamamoto E."/>
            <person name="Koizumi A."/>
            <person name="Fujiwara S."/>
            <person name="Makino S."/>
            <person name="Kano H."/>
            <person name="Kimura K."/>
        </authorList>
    </citation>
    <scope>NUCLEOTIDE SEQUENCE</scope>
    <source>
        <strain evidence="1">ME-900</strain>
    </source>
</reference>
<dbReference type="EMBL" id="BSWK01000001">
    <property type="protein sequence ID" value="GMB85811.1"/>
    <property type="molecule type" value="Genomic_DNA"/>
</dbReference>
<comment type="caution">
    <text evidence="1">The sequence shown here is derived from an EMBL/GenBank/DDBJ whole genome shotgun (WGS) entry which is preliminary data.</text>
</comment>
<dbReference type="Gene3D" id="3.40.630.30">
    <property type="match status" value="1"/>
</dbReference>
<name>A0AAV5PDI0_LACDE</name>
<proteinExistence type="predicted"/>
<accession>A0AAV5PDI0</accession>
<organism evidence="1 2">
    <name type="scientific">Lactobacillus delbrueckii subsp. bulgaricus</name>
    <dbReference type="NCBI Taxonomy" id="1585"/>
    <lineage>
        <taxon>Bacteria</taxon>
        <taxon>Bacillati</taxon>
        <taxon>Bacillota</taxon>
        <taxon>Bacilli</taxon>
        <taxon>Lactobacillales</taxon>
        <taxon>Lactobacillaceae</taxon>
        <taxon>Lactobacillus</taxon>
    </lineage>
</organism>
<sequence length="72" mass="8686">MTDTINRLPKSQFYDLIRLGFISENYRYSYNRIWVDTDENDRVWGMICMYPDKAQGIIDVVLRKEWSRSACQ</sequence>
<evidence type="ECO:0000313" key="1">
    <source>
        <dbReference type="EMBL" id="GMB85811.1"/>
    </source>
</evidence>
<evidence type="ECO:0000313" key="2">
    <source>
        <dbReference type="Proteomes" id="UP001165243"/>
    </source>
</evidence>
<gene>
    <name evidence="1" type="ORF">ME0900_01830</name>
</gene>
<dbReference type="AlphaFoldDB" id="A0AAV5PDI0"/>